<dbReference type="RefSeq" id="WP_079481259.1">
    <property type="nucleotide sequence ID" value="NZ_CBML010000006.1"/>
</dbReference>
<feature type="transmembrane region" description="Helical" evidence="8">
    <location>
        <begin position="79"/>
        <end position="101"/>
    </location>
</feature>
<protein>
    <submittedName>
        <fullName evidence="9">Putative permease</fullName>
    </submittedName>
</protein>
<evidence type="ECO:0000313" key="10">
    <source>
        <dbReference type="Proteomes" id="UP000190476"/>
    </source>
</evidence>
<keyword evidence="10" id="KW-1185">Reference proteome</keyword>
<dbReference type="AlphaFoldDB" id="A0A1U6J735"/>
<dbReference type="InterPro" id="IPR002549">
    <property type="entry name" value="AI-2E-like"/>
</dbReference>
<feature type="transmembrane region" description="Helical" evidence="8">
    <location>
        <begin position="323"/>
        <end position="355"/>
    </location>
</feature>
<dbReference type="OrthoDB" id="9793390at2"/>
<dbReference type="Proteomes" id="UP000190476">
    <property type="component" value="Chromosome I"/>
</dbReference>
<sequence>MFGKNIKHKDLIVSIVIAIVMGIIGYKIIDNYQYFFGVLGKLLSLCVPFIYGLVIAYILNPLVKRIERKFKLKKGLAILTTYAILIGVIALISFYCIPNIVESAIDLTKDIPSYITEMQNGLNNLLSNESIKDLIVSTGTMESVNRLISQVGTVAVTLLEGSISYAFSISSNLMKFVLGIMISVYVLVDKERLIAGTKRILFIIFKKEKSEKIIEFVRIYNHMIGTYIGIKAIDSSIIGGLAFILLNLVKSEYAVLLACIVAITNMIPYFGPFIGEIVGFLFNVFVSPTKGILTFLVLLSLQLFDGWYLDPKLIGSKVGVRPFFIILGVVVGGGFFGPVGMLLASPTVATIKIYITRLMDKNKELVEMADKA</sequence>
<reference evidence="10" key="1">
    <citation type="submission" date="2017-03" db="EMBL/GenBank/DDBJ databases">
        <authorList>
            <person name="Falquet L."/>
            <person name="Falquet L."/>
        </authorList>
    </citation>
    <scope>NUCLEOTIDE SEQUENCE [LARGE SCALE GENOMIC DNA]</scope>
</reference>
<evidence type="ECO:0000256" key="2">
    <source>
        <dbReference type="ARBA" id="ARBA00009773"/>
    </source>
</evidence>
<evidence type="ECO:0000256" key="1">
    <source>
        <dbReference type="ARBA" id="ARBA00004651"/>
    </source>
</evidence>
<accession>A0A1U6J735</accession>
<gene>
    <name evidence="9" type="ORF">CCH01_09930</name>
</gene>
<proteinExistence type="inferred from homology"/>
<keyword evidence="5 8" id="KW-0812">Transmembrane</keyword>
<dbReference type="STRING" id="1351755.CCH01_09930"/>
<feature type="transmembrane region" description="Helical" evidence="8">
    <location>
        <begin position="35"/>
        <end position="59"/>
    </location>
</feature>
<evidence type="ECO:0000256" key="4">
    <source>
        <dbReference type="ARBA" id="ARBA00022475"/>
    </source>
</evidence>
<evidence type="ECO:0000256" key="5">
    <source>
        <dbReference type="ARBA" id="ARBA00022692"/>
    </source>
</evidence>
<dbReference type="EMBL" id="LT799839">
    <property type="protein sequence ID" value="SLK16098.1"/>
    <property type="molecule type" value="Genomic_DNA"/>
</dbReference>
<name>A0A1U6J735_9CLOT</name>
<evidence type="ECO:0000256" key="7">
    <source>
        <dbReference type="ARBA" id="ARBA00023136"/>
    </source>
</evidence>
<dbReference type="GO" id="GO:0005886">
    <property type="term" value="C:plasma membrane"/>
    <property type="evidence" value="ECO:0007669"/>
    <property type="project" value="UniProtKB-SubCell"/>
</dbReference>
<feature type="transmembrane region" description="Helical" evidence="8">
    <location>
        <begin position="12"/>
        <end position="29"/>
    </location>
</feature>
<feature type="transmembrane region" description="Helical" evidence="8">
    <location>
        <begin position="253"/>
        <end position="270"/>
    </location>
</feature>
<dbReference type="GeneID" id="66301339"/>
<evidence type="ECO:0000256" key="3">
    <source>
        <dbReference type="ARBA" id="ARBA00022448"/>
    </source>
</evidence>
<comment type="subcellular location">
    <subcellularLocation>
        <location evidence="1">Cell membrane</location>
        <topology evidence="1">Multi-pass membrane protein</topology>
    </subcellularLocation>
</comment>
<keyword evidence="4" id="KW-1003">Cell membrane</keyword>
<comment type="similarity">
    <text evidence="2">Belongs to the autoinducer-2 exporter (AI-2E) (TC 2.A.86) family.</text>
</comment>
<evidence type="ECO:0000256" key="8">
    <source>
        <dbReference type="SAM" id="Phobius"/>
    </source>
</evidence>
<evidence type="ECO:0000313" key="9">
    <source>
        <dbReference type="EMBL" id="SLK16098.1"/>
    </source>
</evidence>
<keyword evidence="3" id="KW-0813">Transport</keyword>
<dbReference type="PANTHER" id="PTHR21716:SF53">
    <property type="entry name" value="PERMEASE PERM-RELATED"/>
    <property type="match status" value="1"/>
</dbReference>
<keyword evidence="6 8" id="KW-1133">Transmembrane helix</keyword>
<dbReference type="Pfam" id="PF01594">
    <property type="entry name" value="AI-2E_transport"/>
    <property type="match status" value="1"/>
</dbReference>
<dbReference type="GO" id="GO:0055085">
    <property type="term" value="P:transmembrane transport"/>
    <property type="evidence" value="ECO:0007669"/>
    <property type="project" value="TreeGrafter"/>
</dbReference>
<keyword evidence="7 8" id="KW-0472">Membrane</keyword>
<feature type="transmembrane region" description="Helical" evidence="8">
    <location>
        <begin position="277"/>
        <end position="303"/>
    </location>
</feature>
<feature type="transmembrane region" description="Helical" evidence="8">
    <location>
        <begin position="165"/>
        <end position="188"/>
    </location>
</feature>
<dbReference type="PANTHER" id="PTHR21716">
    <property type="entry name" value="TRANSMEMBRANE PROTEIN"/>
    <property type="match status" value="1"/>
</dbReference>
<evidence type="ECO:0000256" key="6">
    <source>
        <dbReference type="ARBA" id="ARBA00022989"/>
    </source>
</evidence>
<feature type="transmembrane region" description="Helical" evidence="8">
    <location>
        <begin position="228"/>
        <end position="247"/>
    </location>
</feature>
<organism evidence="9 10">
    <name type="scientific">Clostridium chauvoei JF4335</name>
    <dbReference type="NCBI Taxonomy" id="1351755"/>
    <lineage>
        <taxon>Bacteria</taxon>
        <taxon>Bacillati</taxon>
        <taxon>Bacillota</taxon>
        <taxon>Clostridia</taxon>
        <taxon>Eubacteriales</taxon>
        <taxon>Clostridiaceae</taxon>
        <taxon>Clostridium</taxon>
    </lineage>
</organism>